<evidence type="ECO:0000313" key="1">
    <source>
        <dbReference type="EMBL" id="GAI30659.1"/>
    </source>
</evidence>
<sequence>FDNNITLGSVNSGESQDYQLNMSFDKEAGNEYQNKTIDFDFVITAEEIPPVIIPGGRGYTKPSIAIGYKNPRFLPQIHN</sequence>
<dbReference type="EMBL" id="BARV01019420">
    <property type="protein sequence ID" value="GAI30659.1"/>
    <property type="molecule type" value="Genomic_DNA"/>
</dbReference>
<name>X1PIG0_9ZZZZ</name>
<comment type="caution">
    <text evidence="1">The sequence shown here is derived from an EMBL/GenBank/DDBJ whole genome shotgun (WGS) entry which is preliminary data.</text>
</comment>
<dbReference type="AlphaFoldDB" id="X1PIG0"/>
<reference evidence="1" key="1">
    <citation type="journal article" date="2014" name="Front. Microbiol.">
        <title>High frequency of phylogenetically diverse reductive dehalogenase-homologous genes in deep subseafloor sedimentary metagenomes.</title>
        <authorList>
            <person name="Kawai M."/>
            <person name="Futagami T."/>
            <person name="Toyoda A."/>
            <person name="Takaki Y."/>
            <person name="Nishi S."/>
            <person name="Hori S."/>
            <person name="Arai W."/>
            <person name="Tsubouchi T."/>
            <person name="Morono Y."/>
            <person name="Uchiyama I."/>
            <person name="Ito T."/>
            <person name="Fujiyama A."/>
            <person name="Inagaki F."/>
            <person name="Takami H."/>
        </authorList>
    </citation>
    <scope>NUCLEOTIDE SEQUENCE</scope>
    <source>
        <strain evidence="1">Expedition CK06-06</strain>
    </source>
</reference>
<protein>
    <submittedName>
        <fullName evidence="1">Uncharacterized protein</fullName>
    </submittedName>
</protein>
<feature type="non-terminal residue" evidence="1">
    <location>
        <position position="1"/>
    </location>
</feature>
<proteinExistence type="predicted"/>
<accession>X1PIG0</accession>
<gene>
    <name evidence="1" type="ORF">S06H3_32638</name>
</gene>
<organism evidence="1">
    <name type="scientific">marine sediment metagenome</name>
    <dbReference type="NCBI Taxonomy" id="412755"/>
    <lineage>
        <taxon>unclassified sequences</taxon>
        <taxon>metagenomes</taxon>
        <taxon>ecological metagenomes</taxon>
    </lineage>
</organism>